<dbReference type="PROSITE" id="PS51257">
    <property type="entry name" value="PROKAR_LIPOPROTEIN"/>
    <property type="match status" value="1"/>
</dbReference>
<accession>A0AAP2Z8U6</accession>
<dbReference type="Proteomes" id="UP001321047">
    <property type="component" value="Unassembled WGS sequence"/>
</dbReference>
<dbReference type="SUPFAM" id="SSF49503">
    <property type="entry name" value="Cupredoxins"/>
    <property type="match status" value="1"/>
</dbReference>
<gene>
    <name evidence="2" type="ORF">OB919_09065</name>
</gene>
<evidence type="ECO:0000313" key="3">
    <source>
        <dbReference type="Proteomes" id="UP001321047"/>
    </source>
</evidence>
<organism evidence="2 3">
    <name type="scientific">Natronosalvus hydrolyticus</name>
    <dbReference type="NCBI Taxonomy" id="2979988"/>
    <lineage>
        <taxon>Archaea</taxon>
        <taxon>Methanobacteriati</taxon>
        <taxon>Methanobacteriota</taxon>
        <taxon>Stenosarchaea group</taxon>
        <taxon>Halobacteria</taxon>
        <taxon>Halobacteriales</taxon>
        <taxon>Natrialbaceae</taxon>
        <taxon>Natronosalvus</taxon>
    </lineage>
</organism>
<evidence type="ECO:0000313" key="2">
    <source>
        <dbReference type="EMBL" id="MCU4752130.1"/>
    </source>
</evidence>
<sequence length="241" mass="26780">MNELYNRRTVLQSGGIGATALIAGCLDDVGLGDEPGDETYYIVAYHWGFAAFDEDGTEHELIEVPEGTELTIVAINDHASDAFGDLPEPVETILEDFDALERTKQHVEDGTIPEPEDATIEEVYEEAHDHAHNGHDDDGHDDDGHDDDGHDDDGHDDDGHDDDDHDDDDHDDDGHDENELTMLDHELIIPGYDVEMMVLSTADEPVQTSFVTDETGTFDFVCTHDCGYGHPYMVREMLQVE</sequence>
<dbReference type="EMBL" id="JAOPJZ010000005">
    <property type="protein sequence ID" value="MCU4752130.1"/>
    <property type="molecule type" value="Genomic_DNA"/>
</dbReference>
<dbReference type="Gene3D" id="2.60.40.420">
    <property type="entry name" value="Cupredoxins - blue copper proteins"/>
    <property type="match status" value="1"/>
</dbReference>
<evidence type="ECO:0000256" key="1">
    <source>
        <dbReference type="SAM" id="MobiDB-lite"/>
    </source>
</evidence>
<name>A0AAP2Z8U6_9EURY</name>
<protein>
    <recommendedName>
        <fullName evidence="4">Cytochrome oxidase subunit II copper A binding domain-containing protein</fullName>
    </recommendedName>
</protein>
<proteinExistence type="predicted"/>
<feature type="region of interest" description="Disordered" evidence="1">
    <location>
        <begin position="130"/>
        <end position="180"/>
    </location>
</feature>
<evidence type="ECO:0008006" key="4">
    <source>
        <dbReference type="Google" id="ProtNLM"/>
    </source>
</evidence>
<comment type="caution">
    <text evidence="2">The sequence shown here is derived from an EMBL/GenBank/DDBJ whole genome shotgun (WGS) entry which is preliminary data.</text>
</comment>
<feature type="compositionally biased region" description="Acidic residues" evidence="1">
    <location>
        <begin position="139"/>
        <end position="176"/>
    </location>
</feature>
<reference evidence="2 3" key="1">
    <citation type="submission" date="2022-09" db="EMBL/GenBank/DDBJ databases">
        <title>Enrichment on poylsaccharides allowed isolation of novel metabolic and taxonomic groups of Haloarchaea.</title>
        <authorList>
            <person name="Sorokin D.Y."/>
            <person name="Elcheninov A.G."/>
            <person name="Khizhniak T.V."/>
            <person name="Kolganova T.V."/>
            <person name="Kublanov I.V."/>
        </authorList>
    </citation>
    <scope>NUCLEOTIDE SEQUENCE [LARGE SCALE GENOMIC DNA]</scope>
    <source>
        <strain evidence="2 3">AArc-curdl1</strain>
    </source>
</reference>
<keyword evidence="3" id="KW-1185">Reference proteome</keyword>
<dbReference type="RefSeq" id="WP_342808468.1">
    <property type="nucleotide sequence ID" value="NZ_JAOPJZ010000005.1"/>
</dbReference>
<dbReference type="InterPro" id="IPR008972">
    <property type="entry name" value="Cupredoxin"/>
</dbReference>
<dbReference type="AlphaFoldDB" id="A0AAP2Z8U6"/>